<name>A0A0P8X4T6_9CLOT</name>
<comment type="caution">
    <text evidence="1">The sequence shown here is derived from an EMBL/GenBank/DDBJ whole genome shotgun (WGS) entry which is preliminary data.</text>
</comment>
<dbReference type="EMBL" id="LKET01000020">
    <property type="protein sequence ID" value="KPU45791.1"/>
    <property type="molecule type" value="Genomic_DNA"/>
</dbReference>
<dbReference type="Proteomes" id="UP000050326">
    <property type="component" value="Unassembled WGS sequence"/>
</dbReference>
<reference evidence="1 2" key="1">
    <citation type="submission" date="2015-09" db="EMBL/GenBank/DDBJ databases">
        <title>Genome sequence of Oxobacter pfennigii DSM 3222.</title>
        <authorList>
            <person name="Poehlein A."/>
            <person name="Bengelsdorf F.R."/>
            <person name="Schiel-Bengelsdorf B."/>
            <person name="Duerre P."/>
            <person name="Daniel R."/>
        </authorList>
    </citation>
    <scope>NUCLEOTIDE SEQUENCE [LARGE SCALE GENOMIC DNA]</scope>
    <source>
        <strain evidence="1 2">DSM 3222</strain>
    </source>
</reference>
<dbReference type="RefSeq" id="WP_278308337.1">
    <property type="nucleotide sequence ID" value="NZ_LKET01000020.1"/>
</dbReference>
<keyword evidence="2" id="KW-1185">Reference proteome</keyword>
<evidence type="ECO:0000313" key="2">
    <source>
        <dbReference type="Proteomes" id="UP000050326"/>
    </source>
</evidence>
<organism evidence="1 2">
    <name type="scientific">Oxobacter pfennigii</name>
    <dbReference type="NCBI Taxonomy" id="36849"/>
    <lineage>
        <taxon>Bacteria</taxon>
        <taxon>Bacillati</taxon>
        <taxon>Bacillota</taxon>
        <taxon>Clostridia</taxon>
        <taxon>Eubacteriales</taxon>
        <taxon>Clostridiaceae</taxon>
        <taxon>Oxobacter</taxon>
    </lineage>
</organism>
<proteinExistence type="predicted"/>
<evidence type="ECO:0000313" key="1">
    <source>
        <dbReference type="EMBL" id="KPU45791.1"/>
    </source>
</evidence>
<dbReference type="AlphaFoldDB" id="A0A0P8X4T6"/>
<gene>
    <name evidence="1" type="ORF">OXPF_06190</name>
</gene>
<accession>A0A0P8X4T6</accession>
<protein>
    <submittedName>
        <fullName evidence="1">Uncharacterized protein</fullName>
    </submittedName>
</protein>
<sequence length="44" mass="5099">MNDDVKLNTWPEGWNEVIKTLAFLPDDKSRNEFLAAMVVFLAQM</sequence>